<accession>A0A0R3QJW4</accession>
<reference evidence="1" key="1">
    <citation type="submission" date="2017-02" db="UniProtKB">
        <authorList>
            <consortium name="WormBaseParasite"/>
        </authorList>
    </citation>
    <scope>IDENTIFICATION</scope>
</reference>
<organism evidence="1">
    <name type="scientific">Brugia timori</name>
    <dbReference type="NCBI Taxonomy" id="42155"/>
    <lineage>
        <taxon>Eukaryota</taxon>
        <taxon>Metazoa</taxon>
        <taxon>Ecdysozoa</taxon>
        <taxon>Nematoda</taxon>
        <taxon>Chromadorea</taxon>
        <taxon>Rhabditida</taxon>
        <taxon>Spirurina</taxon>
        <taxon>Spiruromorpha</taxon>
        <taxon>Filarioidea</taxon>
        <taxon>Onchocercidae</taxon>
        <taxon>Brugia</taxon>
    </lineage>
</organism>
<dbReference type="WBParaSite" id="BTMF_0000784901-mRNA-1">
    <property type="protein sequence ID" value="BTMF_0000784901-mRNA-1"/>
    <property type="gene ID" value="BTMF_0000784901"/>
</dbReference>
<proteinExistence type="predicted"/>
<sequence length="35" mass="3935">LLLKQEPVELWLVAVVVRDNSTELCWITVAAVGRL</sequence>
<protein>
    <submittedName>
        <fullName evidence="1">Transposase</fullName>
    </submittedName>
</protein>
<evidence type="ECO:0000313" key="1">
    <source>
        <dbReference type="WBParaSite" id="BTMF_0000784901-mRNA-1"/>
    </source>
</evidence>
<dbReference type="AlphaFoldDB" id="A0A0R3QJW4"/>
<name>A0A0R3QJW4_9BILA</name>